<sequence>DGEKLPSHWGESDCFSAPGRYLRQPGRGGEDEWDPGRSAMQAQDRGLGAAGRSHLSWAYSNTLRSHPRLLRGKKIS</sequence>
<name>A0AAV7RRV2_PLEWA</name>
<organism evidence="2 3">
    <name type="scientific">Pleurodeles waltl</name>
    <name type="common">Iberian ribbed newt</name>
    <dbReference type="NCBI Taxonomy" id="8319"/>
    <lineage>
        <taxon>Eukaryota</taxon>
        <taxon>Metazoa</taxon>
        <taxon>Chordata</taxon>
        <taxon>Craniata</taxon>
        <taxon>Vertebrata</taxon>
        <taxon>Euteleostomi</taxon>
        <taxon>Amphibia</taxon>
        <taxon>Batrachia</taxon>
        <taxon>Caudata</taxon>
        <taxon>Salamandroidea</taxon>
        <taxon>Salamandridae</taxon>
        <taxon>Pleurodelinae</taxon>
        <taxon>Pleurodeles</taxon>
    </lineage>
</organism>
<dbReference type="EMBL" id="JANPWB010000009">
    <property type="protein sequence ID" value="KAJ1154301.1"/>
    <property type="molecule type" value="Genomic_DNA"/>
</dbReference>
<evidence type="ECO:0000313" key="2">
    <source>
        <dbReference type="EMBL" id="KAJ1154301.1"/>
    </source>
</evidence>
<comment type="caution">
    <text evidence="2">The sequence shown here is derived from an EMBL/GenBank/DDBJ whole genome shotgun (WGS) entry which is preliminary data.</text>
</comment>
<reference evidence="2" key="1">
    <citation type="journal article" date="2022" name="bioRxiv">
        <title>Sequencing and chromosome-scale assembly of the giantPleurodeles waltlgenome.</title>
        <authorList>
            <person name="Brown T."/>
            <person name="Elewa A."/>
            <person name="Iarovenko S."/>
            <person name="Subramanian E."/>
            <person name="Araus A.J."/>
            <person name="Petzold A."/>
            <person name="Susuki M."/>
            <person name="Suzuki K.-i.T."/>
            <person name="Hayashi T."/>
            <person name="Toyoda A."/>
            <person name="Oliveira C."/>
            <person name="Osipova E."/>
            <person name="Leigh N.D."/>
            <person name="Simon A."/>
            <person name="Yun M.H."/>
        </authorList>
    </citation>
    <scope>NUCLEOTIDE SEQUENCE</scope>
    <source>
        <strain evidence="2">20211129_DDA</strain>
        <tissue evidence="2">Liver</tissue>
    </source>
</reference>
<dbReference type="AlphaFoldDB" id="A0AAV7RRV2"/>
<feature type="non-terminal residue" evidence="2">
    <location>
        <position position="1"/>
    </location>
</feature>
<evidence type="ECO:0000256" key="1">
    <source>
        <dbReference type="SAM" id="MobiDB-lite"/>
    </source>
</evidence>
<protein>
    <submittedName>
        <fullName evidence="2">Uncharacterized protein</fullName>
    </submittedName>
</protein>
<proteinExistence type="predicted"/>
<feature type="region of interest" description="Disordered" evidence="1">
    <location>
        <begin position="1"/>
        <end position="47"/>
    </location>
</feature>
<feature type="non-terminal residue" evidence="2">
    <location>
        <position position="76"/>
    </location>
</feature>
<evidence type="ECO:0000313" key="3">
    <source>
        <dbReference type="Proteomes" id="UP001066276"/>
    </source>
</evidence>
<gene>
    <name evidence="2" type="ORF">NDU88_007054</name>
</gene>
<accession>A0AAV7RRV2</accession>
<keyword evidence="3" id="KW-1185">Reference proteome</keyword>
<dbReference type="Proteomes" id="UP001066276">
    <property type="component" value="Chromosome 5"/>
</dbReference>